<gene>
    <name evidence="4" type="primary">hypA</name>
    <name evidence="5" type="ORF">V6E02_12560</name>
</gene>
<keyword evidence="1 4" id="KW-0533">Nickel</keyword>
<keyword evidence="2 4" id="KW-0479">Metal-binding</keyword>
<dbReference type="Pfam" id="PF01155">
    <property type="entry name" value="HypA"/>
    <property type="match status" value="1"/>
</dbReference>
<organism evidence="5 6">
    <name type="scientific">Thiobacter aerophilum</name>
    <dbReference type="NCBI Taxonomy" id="3121275"/>
    <lineage>
        <taxon>Bacteria</taxon>
        <taxon>Pseudomonadati</taxon>
        <taxon>Pseudomonadota</taxon>
        <taxon>Betaproteobacteria</taxon>
        <taxon>Burkholderiales</taxon>
        <taxon>Thiobacteraceae</taxon>
        <taxon>Thiobacter</taxon>
    </lineage>
</organism>
<evidence type="ECO:0000256" key="3">
    <source>
        <dbReference type="ARBA" id="ARBA00022833"/>
    </source>
</evidence>
<comment type="caution">
    <text evidence="5">The sequence shown here is derived from an EMBL/GenBank/DDBJ whole genome shotgun (WGS) entry which is preliminary data.</text>
</comment>
<feature type="binding site" evidence="4">
    <location>
        <position position="2"/>
    </location>
    <ligand>
        <name>Ni(2+)</name>
        <dbReference type="ChEBI" id="CHEBI:49786"/>
    </ligand>
</feature>
<name>A0ABV0EKV0_9BURK</name>
<accession>A0ABV0EKV0</accession>
<evidence type="ECO:0000313" key="5">
    <source>
        <dbReference type="EMBL" id="MEO1768037.1"/>
    </source>
</evidence>
<evidence type="ECO:0000256" key="1">
    <source>
        <dbReference type="ARBA" id="ARBA00022596"/>
    </source>
</evidence>
<evidence type="ECO:0000256" key="4">
    <source>
        <dbReference type="HAMAP-Rule" id="MF_00213"/>
    </source>
</evidence>
<feature type="binding site" evidence="4">
    <location>
        <position position="92"/>
    </location>
    <ligand>
        <name>Zn(2+)</name>
        <dbReference type="ChEBI" id="CHEBI:29105"/>
    </ligand>
</feature>
<dbReference type="Gene3D" id="3.30.2320.80">
    <property type="match status" value="1"/>
</dbReference>
<comment type="function">
    <text evidence="4">Involved in the maturation of [NiFe] hydrogenases. Required for nickel insertion into the metal center of the hydrogenase.</text>
</comment>
<reference evidence="5 6" key="1">
    <citation type="submission" date="2024-02" db="EMBL/GenBank/DDBJ databases">
        <title>New thermophilic sulfur-oxidizing bacteria from a hot springs of the Uzon caldera (Kamchatka, Russia).</title>
        <authorList>
            <person name="Dukat A.M."/>
            <person name="Elcheninov A.G."/>
            <person name="Frolov E.N."/>
        </authorList>
    </citation>
    <scope>NUCLEOTIDE SEQUENCE [LARGE SCALE GENOMIC DNA]</scope>
    <source>
        <strain evidence="5 6">AK1</strain>
    </source>
</reference>
<dbReference type="HAMAP" id="MF_00213">
    <property type="entry name" value="HypA_HybF"/>
    <property type="match status" value="1"/>
</dbReference>
<evidence type="ECO:0000256" key="2">
    <source>
        <dbReference type="ARBA" id="ARBA00022723"/>
    </source>
</evidence>
<protein>
    <recommendedName>
        <fullName evidence="4">Hydrogenase maturation factor HypA</fullName>
    </recommendedName>
</protein>
<dbReference type="Proteomes" id="UP001482231">
    <property type="component" value="Unassembled WGS sequence"/>
</dbReference>
<dbReference type="PIRSF" id="PIRSF004761">
    <property type="entry name" value="Hydrgn_mat_HypA"/>
    <property type="match status" value="1"/>
</dbReference>
<feature type="binding site" evidence="4">
    <location>
        <position position="76"/>
    </location>
    <ligand>
        <name>Zn(2+)</name>
        <dbReference type="ChEBI" id="CHEBI:29105"/>
    </ligand>
</feature>
<evidence type="ECO:0000313" key="6">
    <source>
        <dbReference type="Proteomes" id="UP001482231"/>
    </source>
</evidence>
<proteinExistence type="inferred from homology"/>
<dbReference type="RefSeq" id="WP_347309149.1">
    <property type="nucleotide sequence ID" value="NZ_JBAJEX010000017.1"/>
</dbReference>
<dbReference type="EMBL" id="JBAJEX010000017">
    <property type="protein sequence ID" value="MEO1768037.1"/>
    <property type="molecule type" value="Genomic_DNA"/>
</dbReference>
<dbReference type="PANTHER" id="PTHR34535:SF3">
    <property type="entry name" value="HYDROGENASE MATURATION FACTOR HYPA"/>
    <property type="match status" value="1"/>
</dbReference>
<dbReference type="InterPro" id="IPR000688">
    <property type="entry name" value="HypA/HybF"/>
</dbReference>
<sequence length="114" mass="12110">MHELSVCQALLAQVAAVARAHDAQGVRAVRLRVGPLSGVEVSLLKQAYPVASAGTLAESSELLIELAPIRVKCETCGAESEAQPNRLLCARCGDDHTRLMSGDELMLMSVELVI</sequence>
<feature type="binding site" evidence="4">
    <location>
        <position position="73"/>
    </location>
    <ligand>
        <name>Zn(2+)</name>
        <dbReference type="ChEBI" id="CHEBI:29105"/>
    </ligand>
</feature>
<keyword evidence="6" id="KW-1185">Reference proteome</keyword>
<dbReference type="PANTHER" id="PTHR34535">
    <property type="entry name" value="HYDROGENASE MATURATION FACTOR HYPA"/>
    <property type="match status" value="1"/>
</dbReference>
<keyword evidence="3 4" id="KW-0862">Zinc</keyword>
<comment type="similarity">
    <text evidence="4">Belongs to the HypA/HybF family.</text>
</comment>
<feature type="binding site" evidence="4">
    <location>
        <position position="89"/>
    </location>
    <ligand>
        <name>Zn(2+)</name>
        <dbReference type="ChEBI" id="CHEBI:29105"/>
    </ligand>
</feature>